<dbReference type="RefSeq" id="WP_205120876.1">
    <property type="nucleotide sequence ID" value="NZ_JAFBCM010000001.1"/>
</dbReference>
<protein>
    <recommendedName>
        <fullName evidence="5">DUF5642 domain-containing protein</fullName>
    </recommendedName>
</protein>
<evidence type="ECO:0000256" key="2">
    <source>
        <dbReference type="SAM" id="SignalP"/>
    </source>
</evidence>
<proteinExistence type="predicted"/>
<name>A0ABV7YFX8_9ACTN</name>
<feature type="chain" id="PRO_5045258903" description="DUF5642 domain-containing protein" evidence="2">
    <location>
        <begin position="24"/>
        <end position="193"/>
    </location>
</feature>
<feature type="signal peptide" evidence="2">
    <location>
        <begin position="1"/>
        <end position="23"/>
    </location>
</feature>
<keyword evidence="2" id="KW-0732">Signal</keyword>
<feature type="region of interest" description="Disordered" evidence="1">
    <location>
        <begin position="24"/>
        <end position="54"/>
    </location>
</feature>
<dbReference type="Proteomes" id="UP001595699">
    <property type="component" value="Unassembled WGS sequence"/>
</dbReference>
<evidence type="ECO:0000313" key="4">
    <source>
        <dbReference type="Proteomes" id="UP001595699"/>
    </source>
</evidence>
<dbReference type="EMBL" id="JBHRZH010000021">
    <property type="protein sequence ID" value="MFC3763937.1"/>
    <property type="molecule type" value="Genomic_DNA"/>
</dbReference>
<gene>
    <name evidence="3" type="ORF">ACFOUW_24085</name>
</gene>
<evidence type="ECO:0008006" key="5">
    <source>
        <dbReference type="Google" id="ProtNLM"/>
    </source>
</evidence>
<organism evidence="3 4">
    <name type="scientific">Tenggerimyces flavus</name>
    <dbReference type="NCBI Taxonomy" id="1708749"/>
    <lineage>
        <taxon>Bacteria</taxon>
        <taxon>Bacillati</taxon>
        <taxon>Actinomycetota</taxon>
        <taxon>Actinomycetes</taxon>
        <taxon>Propionibacteriales</taxon>
        <taxon>Nocardioidaceae</taxon>
        <taxon>Tenggerimyces</taxon>
    </lineage>
</organism>
<evidence type="ECO:0000313" key="3">
    <source>
        <dbReference type="EMBL" id="MFC3763937.1"/>
    </source>
</evidence>
<evidence type="ECO:0000256" key="1">
    <source>
        <dbReference type="SAM" id="MobiDB-lite"/>
    </source>
</evidence>
<comment type="caution">
    <text evidence="3">The sequence shown here is derived from an EMBL/GenBank/DDBJ whole genome shotgun (WGS) entry which is preliminary data.</text>
</comment>
<reference evidence="4" key="1">
    <citation type="journal article" date="2019" name="Int. J. Syst. Evol. Microbiol.">
        <title>The Global Catalogue of Microorganisms (GCM) 10K type strain sequencing project: providing services to taxonomists for standard genome sequencing and annotation.</title>
        <authorList>
            <consortium name="The Broad Institute Genomics Platform"/>
            <consortium name="The Broad Institute Genome Sequencing Center for Infectious Disease"/>
            <person name="Wu L."/>
            <person name="Ma J."/>
        </authorList>
    </citation>
    <scope>NUCLEOTIDE SEQUENCE [LARGE SCALE GENOMIC DNA]</scope>
    <source>
        <strain evidence="4">CGMCC 4.7241</strain>
    </source>
</reference>
<accession>A0ABV7YFX8</accession>
<keyword evidence="4" id="KW-1185">Reference proteome</keyword>
<sequence length="193" mass="19641">MNVRKSVVLLALLVPLAACGSNAAPPTTAATEEAPAPTKSAAPTEAAPTSAAPEPVARKKIVLGQGDGGAGEALCTFFTAAEIGDQIGAKVQPGVVAGPMGSACQWLLDSADGGNVMIQTTTDEYWTEPKLDPGAKYKAVEGVGDQAYTAIGMFQDWTAAAKHDKLMTIVSINAPGASADVALAMLKETLARM</sequence>